<dbReference type="Gramene" id="ORUFI03G20890.1">
    <property type="protein sequence ID" value="ORUFI03G20890.1"/>
    <property type="gene ID" value="ORUFI03G20890"/>
</dbReference>
<reference evidence="2" key="1">
    <citation type="submission" date="2013-06" db="EMBL/GenBank/DDBJ databases">
        <authorList>
            <person name="Zhao Q."/>
        </authorList>
    </citation>
    <scope>NUCLEOTIDE SEQUENCE</scope>
    <source>
        <strain evidence="2">cv. W1943</strain>
    </source>
</reference>
<protein>
    <submittedName>
        <fullName evidence="1">Uncharacterized protein</fullName>
    </submittedName>
</protein>
<name>A0A0E0NW37_ORYRU</name>
<evidence type="ECO:0000313" key="2">
    <source>
        <dbReference type="Proteomes" id="UP000008022"/>
    </source>
</evidence>
<dbReference type="EnsemblPlants" id="ORUFI03G20890.1">
    <property type="protein sequence ID" value="ORUFI03G20890.1"/>
    <property type="gene ID" value="ORUFI03G20890"/>
</dbReference>
<evidence type="ECO:0000313" key="1">
    <source>
        <dbReference type="EnsemblPlants" id="ORUFI03G20890.1"/>
    </source>
</evidence>
<dbReference type="AlphaFoldDB" id="A0A0E0NW37"/>
<reference evidence="1" key="2">
    <citation type="submission" date="2015-06" db="UniProtKB">
        <authorList>
            <consortium name="EnsemblPlants"/>
        </authorList>
    </citation>
    <scope>IDENTIFICATION</scope>
</reference>
<accession>A0A0E0NW37</accession>
<proteinExistence type="predicted"/>
<organism evidence="1 2">
    <name type="scientific">Oryza rufipogon</name>
    <name type="common">Brownbeard rice</name>
    <name type="synonym">Asian wild rice</name>
    <dbReference type="NCBI Taxonomy" id="4529"/>
    <lineage>
        <taxon>Eukaryota</taxon>
        <taxon>Viridiplantae</taxon>
        <taxon>Streptophyta</taxon>
        <taxon>Embryophyta</taxon>
        <taxon>Tracheophyta</taxon>
        <taxon>Spermatophyta</taxon>
        <taxon>Magnoliopsida</taxon>
        <taxon>Liliopsida</taxon>
        <taxon>Poales</taxon>
        <taxon>Poaceae</taxon>
        <taxon>BOP clade</taxon>
        <taxon>Oryzoideae</taxon>
        <taxon>Oryzeae</taxon>
        <taxon>Oryzinae</taxon>
        <taxon>Oryza</taxon>
    </lineage>
</organism>
<dbReference type="STRING" id="4529.A0A0E0NW37"/>
<dbReference type="Proteomes" id="UP000008022">
    <property type="component" value="Unassembled WGS sequence"/>
</dbReference>
<keyword evidence="2" id="KW-1185">Reference proteome</keyword>
<dbReference type="HOGENOM" id="CLU_1889171_0_0_1"/>
<sequence length="135" mass="14261">MAHSAASPRCHLGVLHPLCGLLSDSVRHPPTEQPTTRPHSSGTDINVPLHSGCNFVVTIAGSQYKFQFDSKFVGLIKPGSICVVNGAKINLQVRYTLEVIVQVDLTLVGTNSISFPSMISPAAPSAAEALIDPSD</sequence>